<evidence type="ECO:0000259" key="14">
    <source>
        <dbReference type="PROSITE" id="PS51184"/>
    </source>
</evidence>
<feature type="compositionally biased region" description="Low complexity" evidence="11">
    <location>
        <begin position="416"/>
        <end position="426"/>
    </location>
</feature>
<dbReference type="GO" id="GO:0006338">
    <property type="term" value="P:chromatin remodeling"/>
    <property type="evidence" value="ECO:0007669"/>
    <property type="project" value="TreeGrafter"/>
</dbReference>
<dbReference type="SMART" id="SM00558">
    <property type="entry name" value="JmjC"/>
    <property type="match status" value="1"/>
</dbReference>
<evidence type="ECO:0000256" key="7">
    <source>
        <dbReference type="ARBA" id="ARBA00023163"/>
    </source>
</evidence>
<dbReference type="Pfam" id="PF01388">
    <property type="entry name" value="ARID"/>
    <property type="match status" value="1"/>
</dbReference>
<dbReference type="GO" id="GO:0010468">
    <property type="term" value="P:regulation of gene expression"/>
    <property type="evidence" value="ECO:0007669"/>
    <property type="project" value="TreeGrafter"/>
</dbReference>
<feature type="domain" description="JmjC" evidence="14">
    <location>
        <begin position="938"/>
        <end position="1100"/>
    </location>
</feature>
<dbReference type="PANTHER" id="PTHR10694:SF113">
    <property type="entry name" value="PROTEIN JUMONJI"/>
    <property type="match status" value="1"/>
</dbReference>
<evidence type="ECO:0000259" key="13">
    <source>
        <dbReference type="PROSITE" id="PS51183"/>
    </source>
</evidence>
<evidence type="ECO:0000256" key="5">
    <source>
        <dbReference type="ARBA" id="ARBA00022853"/>
    </source>
</evidence>
<dbReference type="Pfam" id="PF02373">
    <property type="entry name" value="JmjC"/>
    <property type="match status" value="1"/>
</dbReference>
<reference evidence="15" key="1">
    <citation type="submission" date="2025-08" db="UniProtKB">
        <authorList>
            <consortium name="Ensembl"/>
        </authorList>
    </citation>
    <scope>IDENTIFICATION</scope>
</reference>
<dbReference type="SUPFAM" id="SSF51197">
    <property type="entry name" value="Clavaminate synthase-like"/>
    <property type="match status" value="1"/>
</dbReference>
<feature type="compositionally biased region" description="Polar residues" evidence="11">
    <location>
        <begin position="320"/>
        <end position="332"/>
    </location>
</feature>
<feature type="compositionally biased region" description="Low complexity" evidence="11">
    <location>
        <begin position="505"/>
        <end position="530"/>
    </location>
</feature>
<sequence length="1313" mass="145663">MSKERPKRNIIQKKYDDSDGIPWSEERVMRKVLYLSLKEFRSAQKRQPRLHAQRKFAQSQPNSPSTTPVKVSDSSLNTGLSSSLSSLSLSIQDLSRRKPKTEDFLTFLCLRSSALPSNMAYFGSSQEEDDLEEEEQEEEEEQRSGLQSDNASASSSCHSTPRKGRLPGRQPLNGHERSERAEAREHAREQALARASASNGLPPRRAAEELRKQVTKLNGLTRSGSAQTVGCGAKKSRDFRLPSKTVKKYTATVSKGHVTYTKAKQRELGKKTKLSSASPASSANNHNQHSQPAASPPLAHSGKAAAPAPLSNAKTRKQVLLSNGLHNASTRLNGRLNGQRHNMLSKEDSQKLSQQSQVECAGREGLRNSKRRLEVVLHALETGPKSPIIDAKKVKLQATPLETRSSSKKVLHQDKAVTPTVAPTTPLTNGHIKEAAPSQSSPDPPESSKPPPTKTPPLKQSTPPKQSPPPKQTPPTTPAANAEVLNQRPKRASAGKLMLIRQAQQQLSRSHNRSSSSSSPSSHNQPPNLSTTSDPQRPSTGPASASQLLSNGPLKAGGPRPDRDKEWDREKELTRQKEREQEKEWDRQRSRVDGWAELGQAPIFRPAPREFQDPLVYLDAVREQAEGTGMCRIVPPPDWRPECKLSEEMRFVTQVQRVHMLGRRWGPNVQRLACIRKHLKSQGITMEEPPVIGCEVDLARFFQLINDMGGMQQVMDLKKWTKLADLLRIPKSAQDRLAKLQEAYLQYLLSYDSLSAEERLQLQADVALEKKSLESRKGPLEGFSDSSAPSALALPRYEPKNGLVGGLVGGAAHPRTNGVYHPLKELEAQVKVGRRRLFAQEKQGKDDRQQHHEQDEHEGVLGDQHKCINKQGKSVSLTNFFRIARNTMTMCFNKEPGAADVEQEYWRIVEQRDSHVAVHCGKVDTSTHGSGFPTGKSEPFSHGWNLTVLPNNSGSILRHLGAVPVTIPWLNIGMVFSTSCWSRDQNRLPYIDYLHTGADCIYSIPAEEKAKLDKVVHTLLKANGTPGLEMLEKNIMISPEVLCHEGIKVYRTVQRSGQFVVCFPGAFVSKVCCGYSVSETVYFATPHWMNLGYQAAKDLKCRRIAKPFSMEKLLYQIATAESKRDNGLLLSTISALLKDLNIEMRQRQELYKAGLLSSARYGTHDSSLGPSEARKKPRGKWLALESSERRCQICQHLCYLSMQVVQETENVVFCLECALRYVEKHKSCRGLKMMYRYDEEQINSLVNQVCGRAMLKSGGANLMVSGVGVGDPCNGLSPAKASPAKRGPRKRATVEVSLSRLSSSHLPKAAAVS</sequence>
<feature type="compositionally biased region" description="Pro residues" evidence="11">
    <location>
        <begin position="442"/>
        <end position="455"/>
    </location>
</feature>
<evidence type="ECO:0000256" key="10">
    <source>
        <dbReference type="ARBA" id="ARBA00080607"/>
    </source>
</evidence>
<feature type="compositionally biased region" description="Low complexity" evidence="11">
    <location>
        <begin position="275"/>
        <end position="292"/>
    </location>
</feature>
<dbReference type="GO" id="GO:0003677">
    <property type="term" value="F:DNA binding"/>
    <property type="evidence" value="ECO:0007669"/>
    <property type="project" value="InterPro"/>
</dbReference>
<feature type="compositionally biased region" description="Basic and acidic residues" evidence="11">
    <location>
        <begin position="560"/>
        <end position="589"/>
    </location>
</feature>
<dbReference type="GO" id="GO:0005634">
    <property type="term" value="C:nucleus"/>
    <property type="evidence" value="ECO:0007669"/>
    <property type="project" value="UniProtKB-SubCell"/>
</dbReference>
<dbReference type="CDD" id="cd16870">
    <property type="entry name" value="ARID_JARD2"/>
    <property type="match status" value="1"/>
</dbReference>
<dbReference type="InterPro" id="IPR003347">
    <property type="entry name" value="JmjC_dom"/>
</dbReference>
<dbReference type="Pfam" id="PF02928">
    <property type="entry name" value="zf-C5HC2"/>
    <property type="match status" value="1"/>
</dbReference>
<dbReference type="InterPro" id="IPR003349">
    <property type="entry name" value="JmjN"/>
</dbReference>
<evidence type="ECO:0000256" key="4">
    <source>
        <dbReference type="ARBA" id="ARBA00022782"/>
    </source>
</evidence>
<feature type="compositionally biased region" description="Polar residues" evidence="11">
    <location>
        <begin position="215"/>
        <end position="228"/>
    </location>
</feature>
<feature type="domain" description="ARID" evidence="12">
    <location>
        <begin position="665"/>
        <end position="756"/>
    </location>
</feature>
<feature type="compositionally biased region" description="Basic residues" evidence="11">
    <location>
        <begin position="44"/>
        <end position="54"/>
    </location>
</feature>
<feature type="compositionally biased region" description="Low complexity" evidence="11">
    <location>
        <begin position="144"/>
        <end position="159"/>
    </location>
</feature>
<dbReference type="Gene3D" id="1.10.150.60">
    <property type="entry name" value="ARID DNA-binding domain"/>
    <property type="match status" value="1"/>
</dbReference>
<comment type="subcellular location">
    <subcellularLocation>
        <location evidence="1">Nucleus</location>
    </subcellularLocation>
</comment>
<evidence type="ECO:0000256" key="3">
    <source>
        <dbReference type="ARBA" id="ARBA00022491"/>
    </source>
</evidence>
<evidence type="ECO:0000313" key="15">
    <source>
        <dbReference type="Ensembl" id="ENSPMGP00000028498.1"/>
    </source>
</evidence>
<evidence type="ECO:0000256" key="11">
    <source>
        <dbReference type="SAM" id="MobiDB-lite"/>
    </source>
</evidence>
<feature type="compositionally biased region" description="Basic and acidic residues" evidence="11">
    <location>
        <begin position="174"/>
        <end position="191"/>
    </location>
</feature>
<evidence type="ECO:0000256" key="9">
    <source>
        <dbReference type="ARBA" id="ARBA00070290"/>
    </source>
</evidence>
<dbReference type="Proteomes" id="UP000261520">
    <property type="component" value="Unplaced"/>
</dbReference>
<keyword evidence="7" id="KW-0804">Transcription</keyword>
<evidence type="ECO:0000256" key="2">
    <source>
        <dbReference type="ARBA" id="ARBA00022473"/>
    </source>
</evidence>
<feature type="region of interest" description="Disordered" evidence="11">
    <location>
        <begin position="1277"/>
        <end position="1313"/>
    </location>
</feature>
<name>A0A3B4BF99_9GOBI</name>
<keyword evidence="5" id="KW-0156">Chromatin regulator</keyword>
<feature type="region of interest" description="Disordered" evidence="11">
    <location>
        <begin position="1"/>
        <end position="20"/>
    </location>
</feature>
<feature type="compositionally biased region" description="Pro residues" evidence="11">
    <location>
        <begin position="465"/>
        <end position="477"/>
    </location>
</feature>
<protein>
    <recommendedName>
        <fullName evidence="9">Protein Jumonji</fullName>
    </recommendedName>
    <alternativeName>
        <fullName evidence="10">Jumonji/ARID domain-containing protein 2</fullName>
    </alternativeName>
</protein>
<keyword evidence="6" id="KW-0805">Transcription regulation</keyword>
<accession>A0A3B4BF99</accession>
<dbReference type="InterPro" id="IPR001606">
    <property type="entry name" value="ARID_dom"/>
</dbReference>
<evidence type="ECO:0000313" key="16">
    <source>
        <dbReference type="Proteomes" id="UP000261520"/>
    </source>
</evidence>
<dbReference type="Gene3D" id="2.60.120.650">
    <property type="entry name" value="Cupin"/>
    <property type="match status" value="1"/>
</dbReference>
<dbReference type="SMART" id="SM00501">
    <property type="entry name" value="BRIGHT"/>
    <property type="match status" value="1"/>
</dbReference>
<dbReference type="Ensembl" id="ENSPMGT00000030346.1">
    <property type="protein sequence ID" value="ENSPMGP00000028498.1"/>
    <property type="gene ID" value="ENSPMGG00000022938.1"/>
</dbReference>
<evidence type="ECO:0000256" key="1">
    <source>
        <dbReference type="ARBA" id="ARBA00004123"/>
    </source>
</evidence>
<feature type="region of interest" description="Disordered" evidence="11">
    <location>
        <begin position="123"/>
        <end position="364"/>
    </location>
</feature>
<dbReference type="FunFam" id="2.60.120.650:FF:000007">
    <property type="entry name" value="Jumonji, AT rich interactive domain 2"/>
    <property type="match status" value="1"/>
</dbReference>
<keyword evidence="2" id="KW-0217">Developmental protein</keyword>
<dbReference type="PROSITE" id="PS51183">
    <property type="entry name" value="JMJN"/>
    <property type="match status" value="1"/>
</dbReference>
<dbReference type="GO" id="GO:0000785">
    <property type="term" value="C:chromatin"/>
    <property type="evidence" value="ECO:0007669"/>
    <property type="project" value="TreeGrafter"/>
</dbReference>
<dbReference type="PANTHER" id="PTHR10694">
    <property type="entry name" value="LYSINE-SPECIFIC DEMETHYLASE"/>
    <property type="match status" value="1"/>
</dbReference>
<dbReference type="PROSITE" id="PS51184">
    <property type="entry name" value="JMJC"/>
    <property type="match status" value="1"/>
</dbReference>
<dbReference type="PROSITE" id="PS51011">
    <property type="entry name" value="ARID"/>
    <property type="match status" value="1"/>
</dbReference>
<dbReference type="InterPro" id="IPR004198">
    <property type="entry name" value="Znf_C5HC2"/>
</dbReference>
<feature type="region of interest" description="Disordered" evidence="11">
    <location>
        <begin position="841"/>
        <end position="860"/>
    </location>
</feature>
<dbReference type="STRING" id="409849.ENSPMGP00000028498"/>
<feature type="compositionally biased region" description="Polar residues" evidence="11">
    <location>
        <begin position="531"/>
        <end position="550"/>
    </location>
</feature>
<keyword evidence="16" id="KW-1185">Reference proteome</keyword>
<organism evidence="15 16">
    <name type="scientific">Periophthalmus magnuspinnatus</name>
    <dbReference type="NCBI Taxonomy" id="409849"/>
    <lineage>
        <taxon>Eukaryota</taxon>
        <taxon>Metazoa</taxon>
        <taxon>Chordata</taxon>
        <taxon>Craniata</taxon>
        <taxon>Vertebrata</taxon>
        <taxon>Euteleostomi</taxon>
        <taxon>Actinopterygii</taxon>
        <taxon>Neopterygii</taxon>
        <taxon>Teleostei</taxon>
        <taxon>Neoteleostei</taxon>
        <taxon>Acanthomorphata</taxon>
        <taxon>Gobiaria</taxon>
        <taxon>Gobiiformes</taxon>
        <taxon>Gobioidei</taxon>
        <taxon>Gobiidae</taxon>
        <taxon>Oxudercinae</taxon>
        <taxon>Periophthalmus</taxon>
    </lineage>
</organism>
<feature type="compositionally biased region" description="Polar residues" evidence="11">
    <location>
        <begin position="56"/>
        <end position="69"/>
    </location>
</feature>
<proteinExistence type="predicted"/>
<dbReference type="SMART" id="SM01014">
    <property type="entry name" value="ARID"/>
    <property type="match status" value="1"/>
</dbReference>
<feature type="region of interest" description="Disordered" evidence="11">
    <location>
        <begin position="399"/>
        <end position="589"/>
    </location>
</feature>
<dbReference type="InterPro" id="IPR036431">
    <property type="entry name" value="ARID_dom_sf"/>
</dbReference>
<dbReference type="SUPFAM" id="SSF46774">
    <property type="entry name" value="ARID-like"/>
    <property type="match status" value="1"/>
</dbReference>
<evidence type="ECO:0000256" key="8">
    <source>
        <dbReference type="ARBA" id="ARBA00023242"/>
    </source>
</evidence>
<dbReference type="GO" id="GO:0030154">
    <property type="term" value="P:cell differentiation"/>
    <property type="evidence" value="ECO:0007669"/>
    <property type="project" value="UniProtKB-KW"/>
</dbReference>
<keyword evidence="8" id="KW-0539">Nucleus</keyword>
<feature type="compositionally biased region" description="Acidic residues" evidence="11">
    <location>
        <begin position="126"/>
        <end position="141"/>
    </location>
</feature>
<dbReference type="SMART" id="SM00545">
    <property type="entry name" value="JmjN"/>
    <property type="match status" value="1"/>
</dbReference>
<feature type="region of interest" description="Disordered" evidence="11">
    <location>
        <begin position="44"/>
        <end position="78"/>
    </location>
</feature>
<evidence type="ECO:0000256" key="6">
    <source>
        <dbReference type="ARBA" id="ARBA00023015"/>
    </source>
</evidence>
<evidence type="ECO:0000259" key="12">
    <source>
        <dbReference type="PROSITE" id="PS51011"/>
    </source>
</evidence>
<reference evidence="15" key="2">
    <citation type="submission" date="2025-09" db="UniProtKB">
        <authorList>
            <consortium name="Ensembl"/>
        </authorList>
    </citation>
    <scope>IDENTIFICATION</scope>
</reference>
<keyword evidence="3" id="KW-0678">Repressor</keyword>
<feature type="compositionally biased region" description="Basic residues" evidence="11">
    <location>
        <begin position="1"/>
        <end position="11"/>
    </location>
</feature>
<keyword evidence="4" id="KW-0221">Differentiation</keyword>
<feature type="domain" description="JmjN" evidence="13">
    <location>
        <begin position="601"/>
        <end position="642"/>
    </location>
</feature>
<dbReference type="Pfam" id="PF02375">
    <property type="entry name" value="JmjN"/>
    <property type="match status" value="1"/>
</dbReference>